<comment type="caution">
    <text evidence="4">The sequence shown here is derived from an EMBL/GenBank/DDBJ whole genome shotgun (WGS) entry which is preliminary data.</text>
</comment>
<dbReference type="PANTHER" id="PTHR43649">
    <property type="entry name" value="ARABINOSE-BINDING PROTEIN-RELATED"/>
    <property type="match status" value="1"/>
</dbReference>
<comment type="similarity">
    <text evidence="2">Belongs to the bacterial solute-binding protein 1 family.</text>
</comment>
<sequence>MKTLMKTTILAGLLSPMAAMAQDEQVTLNWVLWGMNNENYWVPLMEAYEEKNPNITFEYTDLGSADYSTMLMTQLTGRAENIDIVSIKDTPSYADLIRTGNLVNLTEELEEPVDPEPYAGAIEQLTVDGSLYGLPFRSDIWLLYYNKDIFDAAGVEYPTNDMTWAEHDELARELTSGFGVNKVYGSHFHTWNSLVQVFATMDGENTLISDDYSFLQPYYERVLSLQEDGAIQDYAALQTSQTHYSGPFYNSQVAMMPMGTWFIGTQIAKVESGESLSSNWGLASMPVPEGVEPGTTAATLTPLGVNAASPNKEEALDFVQWAAGPEAAEILAGFGNIPALRNDEVIEAIASLPGFPDDETSREALRPTQTYLEMPVDMRSSDIGLLLNRNHQNIMTQNVSIEEGIEDLNADIAEVLN</sequence>
<dbReference type="RefSeq" id="WP_140194161.1">
    <property type="nucleotide sequence ID" value="NZ_CP065915.1"/>
</dbReference>
<feature type="chain" id="PRO_5022779599" evidence="3">
    <location>
        <begin position="22"/>
        <end position="417"/>
    </location>
</feature>
<dbReference type="AlphaFoldDB" id="A0A5C5GGW4"/>
<dbReference type="InterPro" id="IPR050490">
    <property type="entry name" value="Bact_solute-bd_prot1"/>
</dbReference>
<dbReference type="SUPFAM" id="SSF53850">
    <property type="entry name" value="Periplasmic binding protein-like II"/>
    <property type="match status" value="1"/>
</dbReference>
<evidence type="ECO:0000256" key="3">
    <source>
        <dbReference type="SAM" id="SignalP"/>
    </source>
</evidence>
<dbReference type="OrthoDB" id="5897001at2"/>
<evidence type="ECO:0000313" key="4">
    <source>
        <dbReference type="EMBL" id="TNY33474.1"/>
    </source>
</evidence>
<protein>
    <submittedName>
        <fullName evidence="4">Extracellular solute-binding protein</fullName>
    </submittedName>
</protein>
<dbReference type="Gene3D" id="3.40.190.10">
    <property type="entry name" value="Periplasmic binding protein-like II"/>
    <property type="match status" value="1"/>
</dbReference>
<keyword evidence="3" id="KW-0732">Signal</keyword>
<feature type="signal peptide" evidence="3">
    <location>
        <begin position="1"/>
        <end position="21"/>
    </location>
</feature>
<gene>
    <name evidence="4" type="ORF">FHY64_09430</name>
</gene>
<proteinExistence type="inferred from homology"/>
<accession>A0A5C5GGW4</accession>
<dbReference type="EMBL" id="VFFF01000001">
    <property type="protein sequence ID" value="TNY33474.1"/>
    <property type="molecule type" value="Genomic_DNA"/>
</dbReference>
<organism evidence="4 5">
    <name type="scientific">Pelagovum pacificum</name>
    <dbReference type="NCBI Taxonomy" id="2588711"/>
    <lineage>
        <taxon>Bacteria</taxon>
        <taxon>Pseudomonadati</taxon>
        <taxon>Pseudomonadota</taxon>
        <taxon>Alphaproteobacteria</taxon>
        <taxon>Rhodobacterales</taxon>
        <taxon>Paracoccaceae</taxon>
        <taxon>Pelagovum</taxon>
    </lineage>
</organism>
<reference evidence="4 5" key="1">
    <citation type="submission" date="2019-06" db="EMBL/GenBank/DDBJ databases">
        <title>Genome of new Rhodobacteraceae sp. SM1903.</title>
        <authorList>
            <person name="Ren X."/>
        </authorList>
    </citation>
    <scope>NUCLEOTIDE SEQUENCE [LARGE SCALE GENOMIC DNA]</scope>
    <source>
        <strain evidence="4 5">SM1903</strain>
    </source>
</reference>
<comment type="subcellular location">
    <subcellularLocation>
        <location evidence="1">Periplasm</location>
    </subcellularLocation>
</comment>
<evidence type="ECO:0000256" key="1">
    <source>
        <dbReference type="ARBA" id="ARBA00004418"/>
    </source>
</evidence>
<evidence type="ECO:0000313" key="5">
    <source>
        <dbReference type="Proteomes" id="UP000314011"/>
    </source>
</evidence>
<dbReference type="PANTHER" id="PTHR43649:SF12">
    <property type="entry name" value="DIACETYLCHITOBIOSE BINDING PROTEIN DASA"/>
    <property type="match status" value="1"/>
</dbReference>
<dbReference type="InterPro" id="IPR006059">
    <property type="entry name" value="SBP"/>
</dbReference>
<evidence type="ECO:0000256" key="2">
    <source>
        <dbReference type="ARBA" id="ARBA00008520"/>
    </source>
</evidence>
<dbReference type="Proteomes" id="UP000314011">
    <property type="component" value="Unassembled WGS sequence"/>
</dbReference>
<keyword evidence="5" id="KW-1185">Reference proteome</keyword>
<name>A0A5C5GGW4_9RHOB</name>
<dbReference type="GO" id="GO:0042597">
    <property type="term" value="C:periplasmic space"/>
    <property type="evidence" value="ECO:0007669"/>
    <property type="project" value="UniProtKB-SubCell"/>
</dbReference>
<dbReference type="Pfam" id="PF01547">
    <property type="entry name" value="SBP_bac_1"/>
    <property type="match status" value="1"/>
</dbReference>